<comment type="similarity">
    <text evidence="5">Belongs to the TatC family.</text>
</comment>
<dbReference type="Pfam" id="PF00902">
    <property type="entry name" value="TatC"/>
    <property type="match status" value="1"/>
</dbReference>
<evidence type="ECO:0000256" key="5">
    <source>
        <dbReference type="HAMAP-Rule" id="MF_00902"/>
    </source>
</evidence>
<dbReference type="PRINTS" id="PR01840">
    <property type="entry name" value="TATCFAMILY"/>
</dbReference>
<dbReference type="NCBIfam" id="TIGR00945">
    <property type="entry name" value="tatC"/>
    <property type="match status" value="1"/>
</dbReference>
<gene>
    <name evidence="5 6" type="primary">tatC</name>
    <name evidence="6" type="ORF">C5O25_05070</name>
</gene>
<feature type="transmembrane region" description="Helical" evidence="5">
    <location>
        <begin position="24"/>
        <end position="47"/>
    </location>
</feature>
<comment type="subcellular location">
    <subcellularLocation>
        <location evidence="5">Cell membrane</location>
        <topology evidence="5">Multi-pass membrane protein</topology>
    </subcellularLocation>
    <subcellularLocation>
        <location evidence="1">Membrane</location>
        <topology evidence="1">Multi-pass membrane protein</topology>
    </subcellularLocation>
</comment>
<keyword evidence="5" id="KW-0811">Translocation</keyword>
<name>A0A2V1J033_9BACT</name>
<feature type="transmembrane region" description="Helical" evidence="5">
    <location>
        <begin position="141"/>
        <end position="163"/>
    </location>
</feature>
<feature type="transmembrane region" description="Helical" evidence="5">
    <location>
        <begin position="183"/>
        <end position="205"/>
    </location>
</feature>
<dbReference type="InterPro" id="IPR002033">
    <property type="entry name" value="TatC"/>
</dbReference>
<dbReference type="HAMAP" id="MF_00902">
    <property type="entry name" value="TatC"/>
    <property type="match status" value="1"/>
</dbReference>
<sequence>MTDDTDQVASTGGFWDHVEALRGVLLRCAVTVVVMAAVLFAVMPWIFDNIILAPCREDFPLYRWLGALSARWGGDDLNGFKVELINIRLASQFFIHMSTSLWLAVALAFPIVIHQLWGFISPGLYDNEKRGARRAFLAGNAMFYLGVATGYFLVFPLTLRFLAQYKVSEMVPNQISLDSYMDNFLVLILVMGIIFELPLVCWMLGRMGLLTRDFFTTYRRHAIVALMALAAVVTPTGDPFTLMVVFLPVYLLWESGAMLVAPRAPSNDRLTADGLPQS</sequence>
<keyword evidence="5" id="KW-0813">Transport</keyword>
<dbReference type="GO" id="GO:0043953">
    <property type="term" value="P:protein transport by the Tat complex"/>
    <property type="evidence" value="ECO:0007669"/>
    <property type="project" value="UniProtKB-UniRule"/>
</dbReference>
<comment type="subunit">
    <text evidence="5">Forms a complex with TatA.</text>
</comment>
<keyword evidence="4 5" id="KW-0472">Membrane</keyword>
<dbReference type="GO" id="GO:0033281">
    <property type="term" value="C:TAT protein transport complex"/>
    <property type="evidence" value="ECO:0007669"/>
    <property type="project" value="UniProtKB-UniRule"/>
</dbReference>
<dbReference type="RefSeq" id="WP_107035646.1">
    <property type="nucleotide sequence ID" value="NZ_CAONGC010000014.1"/>
</dbReference>
<dbReference type="PANTHER" id="PTHR30371:SF0">
    <property type="entry name" value="SEC-INDEPENDENT PROTEIN TRANSLOCASE PROTEIN TATC, CHLOROPLASTIC-RELATED"/>
    <property type="match status" value="1"/>
</dbReference>
<comment type="caution">
    <text evidence="5">Lacks conserved residue(s) required for the propagation of feature annotation.</text>
</comment>
<evidence type="ECO:0000313" key="6">
    <source>
        <dbReference type="EMBL" id="PWB08209.1"/>
    </source>
</evidence>
<keyword evidence="5" id="KW-0653">Protein transport</keyword>
<keyword evidence="3 5" id="KW-1133">Transmembrane helix</keyword>
<comment type="caution">
    <text evidence="6">The sequence shown here is derived from an EMBL/GenBank/DDBJ whole genome shotgun (WGS) entry which is preliminary data.</text>
</comment>
<evidence type="ECO:0000256" key="4">
    <source>
        <dbReference type="ARBA" id="ARBA00023136"/>
    </source>
</evidence>
<keyword evidence="2 5" id="KW-0812">Transmembrane</keyword>
<protein>
    <recommendedName>
        <fullName evidence="5">Sec-independent protein translocase protein TatC</fullName>
    </recommendedName>
</protein>
<evidence type="ECO:0000256" key="2">
    <source>
        <dbReference type="ARBA" id="ARBA00022692"/>
    </source>
</evidence>
<dbReference type="PANTHER" id="PTHR30371">
    <property type="entry name" value="SEC-INDEPENDENT PROTEIN TRANSLOCASE PROTEIN TATC"/>
    <property type="match status" value="1"/>
</dbReference>
<comment type="function">
    <text evidence="5">Part of the twin-arginine translocation (Tat) system that transports large folded proteins containing a characteristic twin-arginine motif in their signal peptide across membranes.</text>
</comment>
<dbReference type="GO" id="GO:0065002">
    <property type="term" value="P:intracellular protein transmembrane transport"/>
    <property type="evidence" value="ECO:0007669"/>
    <property type="project" value="TreeGrafter"/>
</dbReference>
<organism evidence="6 7">
    <name type="scientific">Paramuribaculum intestinale</name>
    <dbReference type="NCBI Taxonomy" id="2094151"/>
    <lineage>
        <taxon>Bacteria</taxon>
        <taxon>Pseudomonadati</taxon>
        <taxon>Bacteroidota</taxon>
        <taxon>Bacteroidia</taxon>
        <taxon>Bacteroidales</taxon>
        <taxon>Muribaculaceae</taxon>
        <taxon>Paramuribaculum</taxon>
    </lineage>
</organism>
<dbReference type="AlphaFoldDB" id="A0A2V1J033"/>
<evidence type="ECO:0000256" key="3">
    <source>
        <dbReference type="ARBA" id="ARBA00022989"/>
    </source>
</evidence>
<proteinExistence type="inferred from homology"/>
<dbReference type="Proteomes" id="UP000244925">
    <property type="component" value="Unassembled WGS sequence"/>
</dbReference>
<keyword evidence="7" id="KW-1185">Reference proteome</keyword>
<reference evidence="7" key="1">
    <citation type="submission" date="2018-02" db="EMBL/GenBank/DDBJ databases">
        <authorList>
            <person name="Clavel T."/>
            <person name="Strowig T."/>
        </authorList>
    </citation>
    <scope>NUCLEOTIDE SEQUENCE [LARGE SCALE GENOMIC DNA]</scope>
    <source>
        <strain evidence="7">DSM 100764</strain>
    </source>
</reference>
<keyword evidence="5" id="KW-1003">Cell membrane</keyword>
<dbReference type="EMBL" id="PUBV01000007">
    <property type="protein sequence ID" value="PWB08209.1"/>
    <property type="molecule type" value="Genomic_DNA"/>
</dbReference>
<evidence type="ECO:0000256" key="1">
    <source>
        <dbReference type="ARBA" id="ARBA00004141"/>
    </source>
</evidence>
<dbReference type="GeneID" id="93425009"/>
<evidence type="ECO:0000313" key="7">
    <source>
        <dbReference type="Proteomes" id="UP000244925"/>
    </source>
</evidence>
<dbReference type="GO" id="GO:0009977">
    <property type="term" value="F:proton motive force dependent protein transmembrane transporter activity"/>
    <property type="evidence" value="ECO:0007669"/>
    <property type="project" value="TreeGrafter"/>
</dbReference>
<feature type="transmembrane region" description="Helical" evidence="5">
    <location>
        <begin position="101"/>
        <end position="120"/>
    </location>
</feature>
<accession>A0A2V1J033</accession>